<comment type="caution">
    <text evidence="2">The sequence shown here is derived from an EMBL/GenBank/DDBJ whole genome shotgun (WGS) entry which is preliminary data.</text>
</comment>
<protein>
    <submittedName>
        <fullName evidence="2">Uncharacterized protein</fullName>
    </submittedName>
</protein>
<feature type="compositionally biased region" description="Gly residues" evidence="1">
    <location>
        <begin position="170"/>
        <end position="194"/>
    </location>
</feature>
<evidence type="ECO:0000256" key="1">
    <source>
        <dbReference type="SAM" id="MobiDB-lite"/>
    </source>
</evidence>
<feature type="compositionally biased region" description="Polar residues" evidence="1">
    <location>
        <begin position="89"/>
        <end position="100"/>
    </location>
</feature>
<reference evidence="2" key="1">
    <citation type="journal article" date="2020" name="Stud. Mycol.">
        <title>101 Dothideomycetes genomes: a test case for predicting lifestyles and emergence of pathogens.</title>
        <authorList>
            <person name="Haridas S."/>
            <person name="Albert R."/>
            <person name="Binder M."/>
            <person name="Bloem J."/>
            <person name="Labutti K."/>
            <person name="Salamov A."/>
            <person name="Andreopoulos B."/>
            <person name="Baker S."/>
            <person name="Barry K."/>
            <person name="Bills G."/>
            <person name="Bluhm B."/>
            <person name="Cannon C."/>
            <person name="Castanera R."/>
            <person name="Culley D."/>
            <person name="Daum C."/>
            <person name="Ezra D."/>
            <person name="Gonzalez J."/>
            <person name="Henrissat B."/>
            <person name="Kuo A."/>
            <person name="Liang C."/>
            <person name="Lipzen A."/>
            <person name="Lutzoni F."/>
            <person name="Magnuson J."/>
            <person name="Mondo S."/>
            <person name="Nolan M."/>
            <person name="Ohm R."/>
            <person name="Pangilinan J."/>
            <person name="Park H.-J."/>
            <person name="Ramirez L."/>
            <person name="Alfaro M."/>
            <person name="Sun H."/>
            <person name="Tritt A."/>
            <person name="Yoshinaga Y."/>
            <person name="Zwiers L.-H."/>
            <person name="Turgeon B."/>
            <person name="Goodwin S."/>
            <person name="Spatafora J."/>
            <person name="Crous P."/>
            <person name="Grigoriev I."/>
        </authorList>
    </citation>
    <scope>NUCLEOTIDE SEQUENCE</scope>
    <source>
        <strain evidence="2">CBS 125425</strain>
    </source>
</reference>
<feature type="compositionally biased region" description="Basic and acidic residues" evidence="1">
    <location>
        <begin position="1"/>
        <end position="11"/>
    </location>
</feature>
<dbReference type="AlphaFoldDB" id="A0A9P4QN87"/>
<gene>
    <name evidence="2" type="ORF">EJ04DRAFT_555350</name>
</gene>
<dbReference type="OrthoDB" id="5385910at2759"/>
<dbReference type="Proteomes" id="UP000799444">
    <property type="component" value="Unassembled WGS sequence"/>
</dbReference>
<evidence type="ECO:0000313" key="2">
    <source>
        <dbReference type="EMBL" id="KAF2730533.1"/>
    </source>
</evidence>
<feature type="compositionally biased region" description="Low complexity" evidence="1">
    <location>
        <begin position="114"/>
        <end position="129"/>
    </location>
</feature>
<keyword evidence="3" id="KW-1185">Reference proteome</keyword>
<feature type="compositionally biased region" description="Low complexity" evidence="1">
    <location>
        <begin position="34"/>
        <end position="48"/>
    </location>
</feature>
<evidence type="ECO:0000313" key="3">
    <source>
        <dbReference type="Proteomes" id="UP000799444"/>
    </source>
</evidence>
<sequence length="223" mass="21926">MPPIPLHKDAPIHPTAQKPSGTTPQTADPPPTRTTPASIPAATTSSTSDPPPPQPGARPAAPTSSSHQPTSSTPAAPAPGPTATHITTETRLSGPPSQFSIPPPTDAQLAGRSTTTATTTAGAKPGPTTLDLGPAASAAQAEDVGGGVERRSLEHPPGYQQRADNTPYGTGVGGGAGDGQQREGGGGGGGGDGSVGDAAWGLLSKAGEALKKGEEAAWRAVRK</sequence>
<organism evidence="2 3">
    <name type="scientific">Polyplosphaeria fusca</name>
    <dbReference type="NCBI Taxonomy" id="682080"/>
    <lineage>
        <taxon>Eukaryota</taxon>
        <taxon>Fungi</taxon>
        <taxon>Dikarya</taxon>
        <taxon>Ascomycota</taxon>
        <taxon>Pezizomycotina</taxon>
        <taxon>Dothideomycetes</taxon>
        <taxon>Pleosporomycetidae</taxon>
        <taxon>Pleosporales</taxon>
        <taxon>Tetraplosphaeriaceae</taxon>
        <taxon>Polyplosphaeria</taxon>
    </lineage>
</organism>
<name>A0A9P4QN87_9PLEO</name>
<proteinExistence type="predicted"/>
<dbReference type="EMBL" id="ML996215">
    <property type="protein sequence ID" value="KAF2730533.1"/>
    <property type="molecule type" value="Genomic_DNA"/>
</dbReference>
<feature type="region of interest" description="Disordered" evidence="1">
    <location>
        <begin position="1"/>
        <end position="199"/>
    </location>
</feature>
<feature type="compositionally biased region" description="Low complexity" evidence="1">
    <location>
        <begin position="57"/>
        <end position="87"/>
    </location>
</feature>
<accession>A0A9P4QN87</accession>